<gene>
    <name evidence="1" type="ORF">QY95_03123</name>
</gene>
<keyword evidence="2" id="KW-1185">Reference proteome</keyword>
<dbReference type="AlphaFoldDB" id="A0A0F5HSB5"/>
<dbReference type="RefSeq" id="WP_039236421.1">
    <property type="nucleotide sequence ID" value="NZ_JWIQ02000002.1"/>
</dbReference>
<dbReference type="Pfam" id="PF12758">
    <property type="entry name" value="DUF3813"/>
    <property type="match status" value="1"/>
</dbReference>
<dbReference type="InterPro" id="IPR024217">
    <property type="entry name" value="DUF3813"/>
</dbReference>
<evidence type="ECO:0000313" key="1">
    <source>
        <dbReference type="EMBL" id="KKB36259.1"/>
    </source>
</evidence>
<accession>A0A0F5HIP7</accession>
<evidence type="ECO:0000313" key="2">
    <source>
        <dbReference type="Proteomes" id="UP000031563"/>
    </source>
</evidence>
<sequence length="63" mass="6982">MGNRLFQEARDSVEQALAYATEENIAVAKNNLSSAFANANLAEQRQLSGMQKKLQQAEQSVRL</sequence>
<dbReference type="STRING" id="1221996.QY95_03123"/>
<name>A0A0F5HSB5_BACTR</name>
<dbReference type="Proteomes" id="UP000031563">
    <property type="component" value="Unassembled WGS sequence"/>
</dbReference>
<protein>
    <recommendedName>
        <fullName evidence="3">DUF3813 domain-containing protein</fullName>
    </recommendedName>
</protein>
<accession>A0A0F5HSB5</accession>
<comment type="caution">
    <text evidence="1">The sequence shown here is derived from an EMBL/GenBank/DDBJ whole genome shotgun (WGS) entry which is preliminary data.</text>
</comment>
<evidence type="ECO:0008006" key="3">
    <source>
        <dbReference type="Google" id="ProtNLM"/>
    </source>
</evidence>
<organism evidence="1 2">
    <name type="scientific">Bacillus thermotolerans</name>
    <name type="common">Quasibacillus thermotolerans</name>
    <dbReference type="NCBI Taxonomy" id="1221996"/>
    <lineage>
        <taxon>Bacteria</taxon>
        <taxon>Bacillati</taxon>
        <taxon>Bacillota</taxon>
        <taxon>Bacilli</taxon>
        <taxon>Bacillales</taxon>
        <taxon>Bacillaceae</taxon>
        <taxon>Bacillus</taxon>
    </lineage>
</organism>
<reference evidence="1" key="1">
    <citation type="submission" date="2015-02" db="EMBL/GenBank/DDBJ databases">
        <title>Genome Assembly of Bacillaceae bacterium MTCC 8252.</title>
        <authorList>
            <person name="Verma A."/>
            <person name="Khatri I."/>
            <person name="Mual P."/>
            <person name="Subramanian S."/>
            <person name="Krishnamurthi S."/>
        </authorList>
    </citation>
    <scope>NUCLEOTIDE SEQUENCE [LARGE SCALE GENOMIC DNA]</scope>
    <source>
        <strain evidence="1">MTCC 8252</strain>
    </source>
</reference>
<proteinExistence type="predicted"/>
<dbReference type="EMBL" id="JWIR02000062">
    <property type="protein sequence ID" value="KKB36259.1"/>
    <property type="molecule type" value="Genomic_DNA"/>
</dbReference>